<keyword evidence="6 7" id="KW-0472">Membrane</keyword>
<dbReference type="GO" id="GO:0005886">
    <property type="term" value="C:plasma membrane"/>
    <property type="evidence" value="ECO:0007669"/>
    <property type="project" value="UniProtKB-SubCell"/>
</dbReference>
<organism evidence="8 9">
    <name type="scientific">Calderihabitans maritimus</name>
    <dbReference type="NCBI Taxonomy" id="1246530"/>
    <lineage>
        <taxon>Bacteria</taxon>
        <taxon>Bacillati</taxon>
        <taxon>Bacillota</taxon>
        <taxon>Clostridia</taxon>
        <taxon>Neomoorellales</taxon>
        <taxon>Calderihabitantaceae</taxon>
        <taxon>Calderihabitans</taxon>
    </lineage>
</organism>
<keyword evidence="3" id="KW-1003">Cell membrane</keyword>
<comment type="similarity">
    <text evidence="2">Belongs to the NrfD family.</text>
</comment>
<dbReference type="AlphaFoldDB" id="A0A1Z5HR56"/>
<evidence type="ECO:0000256" key="4">
    <source>
        <dbReference type="ARBA" id="ARBA00022692"/>
    </source>
</evidence>
<sequence>MLEMALKGSKRYWGWIISLLAVMGVGFSCYLLQLNKGLTITGLSRDVSWGLYIGQFTFLVGVAASAVTVVLPYYLHNVKTFGRITIFGEFLAVASVIMCLLFIFVDLGKPMRIFNILLYPTPNSIMFWDMIVLNGYLLLNMVIGWNVLEAERNSVPPPRWVRKLIYVSIPWAISIHTVTAFLYAGLPGRHYWLSAIMAARFLASAFASGPALLIILCFIMKRFTKFDAGREAIQKLAVIVTYATVISVFFVGLEFFTAFYSQVPAHGMHSLEYLFFGLDGHGRLVPLMWMFVILAAVALVLLINSKTREKESTLIVACVAVFVSMLIEKGLGLVVGGFVPNPFEIVTEYSPTLPEILITLGIWATGFLVLTIFYKIAVSVKEETG</sequence>
<feature type="transmembrane region" description="Helical" evidence="7">
    <location>
        <begin position="12"/>
        <end position="33"/>
    </location>
</feature>
<dbReference type="PANTHER" id="PTHR43044:SF2">
    <property type="entry name" value="POLYSULPHIDE REDUCTASE NRFD"/>
    <property type="match status" value="1"/>
</dbReference>
<feature type="transmembrane region" description="Helical" evidence="7">
    <location>
        <begin position="86"/>
        <end position="105"/>
    </location>
</feature>
<feature type="transmembrane region" description="Helical" evidence="7">
    <location>
        <begin position="283"/>
        <end position="302"/>
    </location>
</feature>
<dbReference type="RefSeq" id="WP_088553241.1">
    <property type="nucleotide sequence ID" value="NZ_BDGJ01000032.1"/>
</dbReference>
<feature type="transmembrane region" description="Helical" evidence="7">
    <location>
        <begin position="239"/>
        <end position="263"/>
    </location>
</feature>
<feature type="transmembrane region" description="Helical" evidence="7">
    <location>
        <begin position="53"/>
        <end position="74"/>
    </location>
</feature>
<dbReference type="OrthoDB" id="9768846at2"/>
<evidence type="ECO:0000256" key="6">
    <source>
        <dbReference type="ARBA" id="ARBA00023136"/>
    </source>
</evidence>
<evidence type="ECO:0000256" key="5">
    <source>
        <dbReference type="ARBA" id="ARBA00022989"/>
    </source>
</evidence>
<dbReference type="InterPro" id="IPR005614">
    <property type="entry name" value="NrfD-like"/>
</dbReference>
<feature type="transmembrane region" description="Helical" evidence="7">
    <location>
        <begin position="164"/>
        <end position="186"/>
    </location>
</feature>
<evidence type="ECO:0000256" key="7">
    <source>
        <dbReference type="SAM" id="Phobius"/>
    </source>
</evidence>
<gene>
    <name evidence="8" type="ORF">KKC1_09200</name>
</gene>
<dbReference type="Proteomes" id="UP000197032">
    <property type="component" value="Unassembled WGS sequence"/>
</dbReference>
<accession>A0A1Z5HR56</accession>
<dbReference type="EMBL" id="BDGJ01000032">
    <property type="protein sequence ID" value="GAW91760.1"/>
    <property type="molecule type" value="Genomic_DNA"/>
</dbReference>
<dbReference type="PROSITE" id="PS51257">
    <property type="entry name" value="PROKAR_LIPOPROTEIN"/>
    <property type="match status" value="1"/>
</dbReference>
<keyword evidence="4 7" id="KW-0812">Transmembrane</keyword>
<name>A0A1Z5HR56_9FIRM</name>
<feature type="transmembrane region" description="Helical" evidence="7">
    <location>
        <begin position="356"/>
        <end position="377"/>
    </location>
</feature>
<evidence type="ECO:0000313" key="9">
    <source>
        <dbReference type="Proteomes" id="UP000197032"/>
    </source>
</evidence>
<feature type="transmembrane region" description="Helical" evidence="7">
    <location>
        <begin position="125"/>
        <end position="143"/>
    </location>
</feature>
<reference evidence="9" key="1">
    <citation type="journal article" date="2017" name="Appl. Environ. Microbiol.">
        <title>Genomic Analysis of Calderihabitans maritimus KKC1, a Thermophilic, Hydrogenogenic, Carboxydotrophic Bacterium Isolated from Marine Sediment.</title>
        <authorList>
            <person name="Omae K."/>
            <person name="Yoneda Y."/>
            <person name="Fukuyama Y."/>
            <person name="Yoshida T."/>
            <person name="Sako Y."/>
        </authorList>
    </citation>
    <scope>NUCLEOTIDE SEQUENCE [LARGE SCALE GENOMIC DNA]</scope>
    <source>
        <strain evidence="9">KKC1</strain>
    </source>
</reference>
<comment type="caution">
    <text evidence="8">The sequence shown here is derived from an EMBL/GenBank/DDBJ whole genome shotgun (WGS) entry which is preliminary data.</text>
</comment>
<evidence type="ECO:0000256" key="3">
    <source>
        <dbReference type="ARBA" id="ARBA00022475"/>
    </source>
</evidence>
<keyword evidence="5 7" id="KW-1133">Transmembrane helix</keyword>
<keyword evidence="9" id="KW-1185">Reference proteome</keyword>
<dbReference type="InterPro" id="IPR054823">
    <property type="entry name" value="DsrP-like"/>
</dbReference>
<proteinExistence type="inferred from homology"/>
<evidence type="ECO:0000313" key="8">
    <source>
        <dbReference type="EMBL" id="GAW91760.1"/>
    </source>
</evidence>
<dbReference type="PANTHER" id="PTHR43044">
    <property type="match status" value="1"/>
</dbReference>
<dbReference type="NCBIfam" id="NF045798">
    <property type="entry name" value="DsrP"/>
    <property type="match status" value="1"/>
</dbReference>
<protein>
    <submittedName>
        <fullName evidence="8">Polysulfide reductase, NrfD</fullName>
    </submittedName>
</protein>
<dbReference type="Gene3D" id="1.20.1630.10">
    <property type="entry name" value="Formate dehydrogenase/DMSO reductase domain"/>
    <property type="match status" value="1"/>
</dbReference>
<comment type="subcellular location">
    <subcellularLocation>
        <location evidence="1">Cell membrane</location>
        <topology evidence="1">Multi-pass membrane protein</topology>
    </subcellularLocation>
</comment>
<evidence type="ECO:0000256" key="2">
    <source>
        <dbReference type="ARBA" id="ARBA00008929"/>
    </source>
</evidence>
<dbReference type="Pfam" id="PF03916">
    <property type="entry name" value="NrfD"/>
    <property type="match status" value="1"/>
</dbReference>
<feature type="transmembrane region" description="Helical" evidence="7">
    <location>
        <begin position="192"/>
        <end position="219"/>
    </location>
</feature>
<feature type="transmembrane region" description="Helical" evidence="7">
    <location>
        <begin position="314"/>
        <end position="336"/>
    </location>
</feature>
<evidence type="ECO:0000256" key="1">
    <source>
        <dbReference type="ARBA" id="ARBA00004651"/>
    </source>
</evidence>